<dbReference type="AlphaFoldDB" id="A0A2A2H3T4"/>
<dbReference type="Pfam" id="PF00534">
    <property type="entry name" value="Glycos_transf_1"/>
    <property type="match status" value="1"/>
</dbReference>
<comment type="caution">
    <text evidence="2">The sequence shown here is derived from an EMBL/GenBank/DDBJ whole genome shotgun (WGS) entry which is preliminary data.</text>
</comment>
<feature type="domain" description="Glycosyl transferase family 1" evidence="1">
    <location>
        <begin position="196"/>
        <end position="344"/>
    </location>
</feature>
<dbReference type="RefSeq" id="WP_069583646.1">
    <property type="nucleotide sequence ID" value="NZ_LMVM01000033.1"/>
</dbReference>
<dbReference type="OrthoDB" id="132546at2157"/>
<sequence length="379" mass="43573">MKPKIAIISFPWHSNGPYTFISDVLKIVNELCETIYVINGNTKKISFESDNVLLKDIKIEMHLLNDVQPKFYSAILWIIKCLIVQIKQSIMLIKLRDEIDVAIFYMAYPYYLIPLLVSKILKMRTIEVLTRSKPNFLSARALGLQDKILFNLLDCISPESFSIITDLNLEKYSDKISEEGARFIDTAKFYRFKDIGERDKIGFIGRLSYEKGVLEFLDAIKLLNPHEKLKFLVIGDGKLKNDVKLKIHEDNLDNVEFMEWVPNENLHYYLNQLKLIVLPTKHAEGLPTIILESIACGTPVLSTCMGGIPDIIKNCETGFIMENNSAEDIAKNIKKAINYPDLEEITNNALSVFKSKYTLNNAKKRWKNILMCKKKPKNQ</sequence>
<reference evidence="2 3" key="1">
    <citation type="journal article" date="2017" name="BMC Genomics">
        <title>Genomic analysis of methanogenic archaea reveals a shift towards energy conservation.</title>
        <authorList>
            <person name="Gilmore S.P."/>
            <person name="Henske J.K."/>
            <person name="Sexton J.A."/>
            <person name="Solomon K.V."/>
            <person name="Seppala S."/>
            <person name="Yoo J.I."/>
            <person name="Huyett L.M."/>
            <person name="Pressman A."/>
            <person name="Cogan J.Z."/>
            <person name="Kivenson V."/>
            <person name="Peng X."/>
            <person name="Tan Y."/>
            <person name="Valentine D.L."/>
            <person name="O'Malley M.A."/>
        </authorList>
    </citation>
    <scope>NUCLEOTIDE SEQUENCE [LARGE SCALE GENOMIC DNA]</scope>
    <source>
        <strain evidence="2 3">M.o.H.</strain>
    </source>
</reference>
<accession>A0A2A2H3T4</accession>
<dbReference type="PANTHER" id="PTHR45947:SF15">
    <property type="entry name" value="TEICHURONIC ACID BIOSYNTHESIS GLYCOSYLTRANSFERASE TUAC-RELATED"/>
    <property type="match status" value="1"/>
</dbReference>
<dbReference type="GO" id="GO:0016757">
    <property type="term" value="F:glycosyltransferase activity"/>
    <property type="evidence" value="ECO:0007669"/>
    <property type="project" value="InterPro"/>
</dbReference>
<dbReference type="InterPro" id="IPR050194">
    <property type="entry name" value="Glycosyltransferase_grp1"/>
</dbReference>
<keyword evidence="3" id="KW-1185">Reference proteome</keyword>
<evidence type="ECO:0000313" key="3">
    <source>
        <dbReference type="Proteomes" id="UP000217784"/>
    </source>
</evidence>
<dbReference type="InterPro" id="IPR001296">
    <property type="entry name" value="Glyco_trans_1"/>
</dbReference>
<protein>
    <recommendedName>
        <fullName evidence="1">Glycosyl transferase family 1 domain-containing protein</fullName>
    </recommendedName>
</protein>
<gene>
    <name evidence="2" type="ORF">ASJ80_02735</name>
</gene>
<dbReference type="PANTHER" id="PTHR45947">
    <property type="entry name" value="SULFOQUINOVOSYL TRANSFERASE SQD2"/>
    <property type="match status" value="1"/>
</dbReference>
<dbReference type="CDD" id="cd03801">
    <property type="entry name" value="GT4_PimA-like"/>
    <property type="match status" value="1"/>
</dbReference>
<dbReference type="EMBL" id="LMVM01000033">
    <property type="protein sequence ID" value="PAV03950.1"/>
    <property type="molecule type" value="Genomic_DNA"/>
</dbReference>
<evidence type="ECO:0000313" key="2">
    <source>
        <dbReference type="EMBL" id="PAV03950.1"/>
    </source>
</evidence>
<dbReference type="SUPFAM" id="SSF53756">
    <property type="entry name" value="UDP-Glycosyltransferase/glycogen phosphorylase"/>
    <property type="match status" value="1"/>
</dbReference>
<dbReference type="Gene3D" id="3.40.50.2000">
    <property type="entry name" value="Glycogen Phosphorylase B"/>
    <property type="match status" value="2"/>
</dbReference>
<organism evidence="2 3">
    <name type="scientific">Methanobacterium bryantii</name>
    <dbReference type="NCBI Taxonomy" id="2161"/>
    <lineage>
        <taxon>Archaea</taxon>
        <taxon>Methanobacteriati</taxon>
        <taxon>Methanobacteriota</taxon>
        <taxon>Methanomada group</taxon>
        <taxon>Methanobacteria</taxon>
        <taxon>Methanobacteriales</taxon>
        <taxon>Methanobacteriaceae</taxon>
        <taxon>Methanobacterium</taxon>
    </lineage>
</organism>
<evidence type="ECO:0000259" key="1">
    <source>
        <dbReference type="Pfam" id="PF00534"/>
    </source>
</evidence>
<proteinExistence type="predicted"/>
<name>A0A2A2H3T4_METBR</name>
<dbReference type="Proteomes" id="UP000217784">
    <property type="component" value="Unassembled WGS sequence"/>
</dbReference>